<name>A0A9D4QY83_DREPO</name>
<dbReference type="EMBL" id="JAIWYP010000003">
    <property type="protein sequence ID" value="KAH3847258.1"/>
    <property type="molecule type" value="Genomic_DNA"/>
</dbReference>
<organism evidence="1 2">
    <name type="scientific">Dreissena polymorpha</name>
    <name type="common">Zebra mussel</name>
    <name type="synonym">Mytilus polymorpha</name>
    <dbReference type="NCBI Taxonomy" id="45954"/>
    <lineage>
        <taxon>Eukaryota</taxon>
        <taxon>Metazoa</taxon>
        <taxon>Spiralia</taxon>
        <taxon>Lophotrochozoa</taxon>
        <taxon>Mollusca</taxon>
        <taxon>Bivalvia</taxon>
        <taxon>Autobranchia</taxon>
        <taxon>Heteroconchia</taxon>
        <taxon>Euheterodonta</taxon>
        <taxon>Imparidentia</taxon>
        <taxon>Neoheterodontei</taxon>
        <taxon>Myida</taxon>
        <taxon>Dreissenoidea</taxon>
        <taxon>Dreissenidae</taxon>
        <taxon>Dreissena</taxon>
    </lineage>
</organism>
<dbReference type="Proteomes" id="UP000828390">
    <property type="component" value="Unassembled WGS sequence"/>
</dbReference>
<reference evidence="1" key="2">
    <citation type="submission" date="2020-11" db="EMBL/GenBank/DDBJ databases">
        <authorList>
            <person name="McCartney M.A."/>
            <person name="Auch B."/>
            <person name="Kono T."/>
            <person name="Mallez S."/>
            <person name="Becker A."/>
            <person name="Gohl D.M."/>
            <person name="Silverstein K.A.T."/>
            <person name="Koren S."/>
            <person name="Bechman K.B."/>
            <person name="Herman A."/>
            <person name="Abrahante J.E."/>
            <person name="Garbe J."/>
        </authorList>
    </citation>
    <scope>NUCLEOTIDE SEQUENCE</scope>
    <source>
        <strain evidence="1">Duluth1</strain>
        <tissue evidence="1">Whole animal</tissue>
    </source>
</reference>
<reference evidence="1" key="1">
    <citation type="journal article" date="2019" name="bioRxiv">
        <title>The Genome of the Zebra Mussel, Dreissena polymorpha: A Resource for Invasive Species Research.</title>
        <authorList>
            <person name="McCartney M.A."/>
            <person name="Auch B."/>
            <person name="Kono T."/>
            <person name="Mallez S."/>
            <person name="Zhang Y."/>
            <person name="Obille A."/>
            <person name="Becker A."/>
            <person name="Abrahante J.E."/>
            <person name="Garbe J."/>
            <person name="Badalamenti J.P."/>
            <person name="Herman A."/>
            <person name="Mangelson H."/>
            <person name="Liachko I."/>
            <person name="Sullivan S."/>
            <person name="Sone E.D."/>
            <person name="Koren S."/>
            <person name="Silverstein K.A.T."/>
            <person name="Beckman K.B."/>
            <person name="Gohl D.M."/>
        </authorList>
    </citation>
    <scope>NUCLEOTIDE SEQUENCE</scope>
    <source>
        <strain evidence="1">Duluth1</strain>
        <tissue evidence="1">Whole animal</tissue>
    </source>
</reference>
<proteinExistence type="predicted"/>
<accession>A0A9D4QY83</accession>
<evidence type="ECO:0000313" key="2">
    <source>
        <dbReference type="Proteomes" id="UP000828390"/>
    </source>
</evidence>
<comment type="caution">
    <text evidence="1">The sequence shown here is derived from an EMBL/GenBank/DDBJ whole genome shotgun (WGS) entry which is preliminary data.</text>
</comment>
<protein>
    <submittedName>
        <fullName evidence="1">Uncharacterized protein</fullName>
    </submittedName>
</protein>
<sequence>MCKEVGEAVVVMNNVWRLKGGVNGGQPQGQDCAVFPAMDAKVMTETRITD</sequence>
<keyword evidence="2" id="KW-1185">Reference proteome</keyword>
<gene>
    <name evidence="1" type="ORF">DPMN_089577</name>
</gene>
<dbReference type="AlphaFoldDB" id="A0A9D4QY83"/>
<evidence type="ECO:0000313" key="1">
    <source>
        <dbReference type="EMBL" id="KAH3847258.1"/>
    </source>
</evidence>